<evidence type="ECO:0000256" key="4">
    <source>
        <dbReference type="ARBA" id="ARBA00022679"/>
    </source>
</evidence>
<protein>
    <recommendedName>
        <fullName evidence="6">Ribosomal protein L11 methyltransferase</fullName>
        <shortName evidence="6">L11 Mtase</shortName>
        <ecNumber evidence="6">2.1.1.-</ecNumber>
    </recommendedName>
</protein>
<dbReference type="NCBIfam" id="NF001785">
    <property type="entry name" value="PRK00517.2-2"/>
    <property type="match status" value="1"/>
</dbReference>
<dbReference type="GO" id="GO:0005840">
    <property type="term" value="C:ribosome"/>
    <property type="evidence" value="ECO:0007669"/>
    <property type="project" value="UniProtKB-KW"/>
</dbReference>
<dbReference type="AlphaFoldDB" id="A0A250G589"/>
<accession>A0A250G589</accession>
<dbReference type="Gene3D" id="3.40.50.150">
    <property type="entry name" value="Vaccinia Virus protein VP39"/>
    <property type="match status" value="1"/>
</dbReference>
<organism evidence="7 8">
    <name type="scientific">Capnocytophaga canimorsus</name>
    <dbReference type="NCBI Taxonomy" id="28188"/>
    <lineage>
        <taxon>Bacteria</taxon>
        <taxon>Pseudomonadati</taxon>
        <taxon>Bacteroidota</taxon>
        <taxon>Flavobacteriia</taxon>
        <taxon>Flavobacteriales</taxon>
        <taxon>Flavobacteriaceae</taxon>
        <taxon>Capnocytophaga</taxon>
    </lineage>
</organism>
<feature type="binding site" evidence="6">
    <location>
        <position position="149"/>
    </location>
    <ligand>
        <name>S-adenosyl-L-methionine</name>
        <dbReference type="ChEBI" id="CHEBI:59789"/>
    </ligand>
</feature>
<evidence type="ECO:0000313" key="8">
    <source>
        <dbReference type="Proteomes" id="UP000243136"/>
    </source>
</evidence>
<dbReference type="GO" id="GO:0005737">
    <property type="term" value="C:cytoplasm"/>
    <property type="evidence" value="ECO:0007669"/>
    <property type="project" value="UniProtKB-SubCell"/>
</dbReference>
<dbReference type="InterPro" id="IPR050078">
    <property type="entry name" value="Ribosomal_L11_MeTrfase_PrmA"/>
</dbReference>
<dbReference type="EMBL" id="CP022388">
    <property type="protein sequence ID" value="ATA92589.1"/>
    <property type="molecule type" value="Genomic_DNA"/>
</dbReference>
<dbReference type="Proteomes" id="UP000243136">
    <property type="component" value="Chromosome"/>
</dbReference>
<comment type="subcellular location">
    <subcellularLocation>
        <location evidence="6">Cytoplasm</location>
    </subcellularLocation>
</comment>
<keyword evidence="4 6" id="KW-0808">Transferase</keyword>
<comment type="similarity">
    <text evidence="1 6">Belongs to the methyltransferase superfamily. PrmA family.</text>
</comment>
<comment type="function">
    <text evidence="6">Methylates ribosomal protein L11.</text>
</comment>
<feature type="binding site" evidence="6">
    <location>
        <position position="171"/>
    </location>
    <ligand>
        <name>S-adenosyl-L-methionine</name>
        <dbReference type="ChEBI" id="CHEBI:59789"/>
    </ligand>
</feature>
<dbReference type="RefSeq" id="WP_095917802.1">
    <property type="nucleotide sequence ID" value="NZ_CP022388.1"/>
</dbReference>
<gene>
    <name evidence="6" type="primary">prmA</name>
    <name evidence="7" type="ORF">CGC56_10715</name>
</gene>
<dbReference type="InterPro" id="IPR029063">
    <property type="entry name" value="SAM-dependent_MTases_sf"/>
</dbReference>
<evidence type="ECO:0000313" key="7">
    <source>
        <dbReference type="EMBL" id="ATA92589.1"/>
    </source>
</evidence>
<keyword evidence="5 6" id="KW-0949">S-adenosyl-L-methionine</keyword>
<keyword evidence="3 6" id="KW-0489">Methyltransferase</keyword>
<dbReference type="Pfam" id="PF06325">
    <property type="entry name" value="PrmA"/>
    <property type="match status" value="1"/>
</dbReference>
<dbReference type="SUPFAM" id="SSF53335">
    <property type="entry name" value="S-adenosyl-L-methionine-dependent methyltransferases"/>
    <property type="match status" value="1"/>
</dbReference>
<dbReference type="CDD" id="cd02440">
    <property type="entry name" value="AdoMet_MTases"/>
    <property type="match status" value="1"/>
</dbReference>
<dbReference type="GO" id="GO:0016279">
    <property type="term" value="F:protein-lysine N-methyltransferase activity"/>
    <property type="evidence" value="ECO:0007669"/>
    <property type="project" value="RHEA"/>
</dbReference>
<dbReference type="GO" id="GO:0032259">
    <property type="term" value="P:methylation"/>
    <property type="evidence" value="ECO:0007669"/>
    <property type="project" value="UniProtKB-KW"/>
</dbReference>
<comment type="catalytic activity">
    <reaction evidence="6">
        <text>L-lysyl-[protein] + 3 S-adenosyl-L-methionine = N(6),N(6),N(6)-trimethyl-L-lysyl-[protein] + 3 S-adenosyl-L-homocysteine + 3 H(+)</text>
        <dbReference type="Rhea" id="RHEA:54192"/>
        <dbReference type="Rhea" id="RHEA-COMP:9752"/>
        <dbReference type="Rhea" id="RHEA-COMP:13826"/>
        <dbReference type="ChEBI" id="CHEBI:15378"/>
        <dbReference type="ChEBI" id="CHEBI:29969"/>
        <dbReference type="ChEBI" id="CHEBI:57856"/>
        <dbReference type="ChEBI" id="CHEBI:59789"/>
        <dbReference type="ChEBI" id="CHEBI:61961"/>
    </reaction>
</comment>
<evidence type="ECO:0000256" key="1">
    <source>
        <dbReference type="ARBA" id="ARBA00009741"/>
    </source>
</evidence>
<proteinExistence type="inferred from homology"/>
<name>A0A250G589_9FLAO</name>
<evidence type="ECO:0000256" key="6">
    <source>
        <dbReference type="HAMAP-Rule" id="MF_00735"/>
    </source>
</evidence>
<evidence type="ECO:0000256" key="5">
    <source>
        <dbReference type="ARBA" id="ARBA00022691"/>
    </source>
</evidence>
<evidence type="ECO:0000256" key="2">
    <source>
        <dbReference type="ARBA" id="ARBA00022490"/>
    </source>
</evidence>
<dbReference type="PANTHER" id="PTHR43648">
    <property type="entry name" value="ELECTRON TRANSFER FLAVOPROTEIN BETA SUBUNIT LYSINE METHYLTRANSFERASE"/>
    <property type="match status" value="1"/>
</dbReference>
<sequence>MSNYIEYDFVITPLGEACEILVAELAEFGFESFVDSENGILAYVQEKDWYPEILDDIYILKNPEFKISYTQKLIKQVNWNEQWEKNFNPITVNEQITVRAPFHEKTNTPFDIVIEPKMSFGTGHHETTHMMLEFLLNTQLLGKKVLDMGCGTGVLAIMAAKKGATDVTAIDIDAWCYENAQENIQRNETEFIKVLLGDATLLNDQNFDVIIANINRNILLEDIPIYVESLSEGGTLFLSGFYQEDIPAIAEKCSQKGLTFVQKLERNRWVALQFNK</sequence>
<keyword evidence="7" id="KW-0689">Ribosomal protein</keyword>
<evidence type="ECO:0000256" key="3">
    <source>
        <dbReference type="ARBA" id="ARBA00022603"/>
    </source>
</evidence>
<dbReference type="EC" id="2.1.1.-" evidence="6"/>
<keyword evidence="2 6" id="KW-0963">Cytoplasm</keyword>
<dbReference type="PANTHER" id="PTHR43648:SF1">
    <property type="entry name" value="ELECTRON TRANSFER FLAVOPROTEIN BETA SUBUNIT LYSINE METHYLTRANSFERASE"/>
    <property type="match status" value="1"/>
</dbReference>
<reference evidence="8" key="1">
    <citation type="submission" date="2017-06" db="EMBL/GenBank/DDBJ databases">
        <title>Capnocytophaga spp. assemblies.</title>
        <authorList>
            <person name="Gulvik C.A."/>
        </authorList>
    </citation>
    <scope>NUCLEOTIDE SEQUENCE [LARGE SCALE GENOMIC DNA]</scope>
    <source>
        <strain evidence="8">H5594</strain>
    </source>
</reference>
<feature type="binding site" evidence="6">
    <location>
        <position position="213"/>
    </location>
    <ligand>
        <name>S-adenosyl-L-methionine</name>
        <dbReference type="ChEBI" id="CHEBI:59789"/>
    </ligand>
</feature>
<feature type="binding site" evidence="6">
    <location>
        <position position="128"/>
    </location>
    <ligand>
        <name>S-adenosyl-L-methionine</name>
        <dbReference type="ChEBI" id="CHEBI:59789"/>
    </ligand>
</feature>
<dbReference type="HAMAP" id="MF_00735">
    <property type="entry name" value="Methyltr_PrmA"/>
    <property type="match status" value="1"/>
</dbReference>
<dbReference type="InterPro" id="IPR004498">
    <property type="entry name" value="Ribosomal_PrmA_MeTrfase"/>
</dbReference>
<keyword evidence="7" id="KW-0687">Ribonucleoprotein</keyword>